<name>A0ACC0HFP6_9ERIC</name>
<dbReference type="EMBL" id="CM045762">
    <property type="protein sequence ID" value="KAI8012065.1"/>
    <property type="molecule type" value="Genomic_DNA"/>
</dbReference>
<evidence type="ECO:0000313" key="1">
    <source>
        <dbReference type="EMBL" id="KAI8012065.1"/>
    </source>
</evidence>
<gene>
    <name evidence="1" type="ORF">LOK49_LG06G00241</name>
</gene>
<protein>
    <submittedName>
        <fullName evidence="1">Uncharacterized protein</fullName>
    </submittedName>
</protein>
<evidence type="ECO:0000313" key="2">
    <source>
        <dbReference type="Proteomes" id="UP001060215"/>
    </source>
</evidence>
<organism evidence="1 2">
    <name type="scientific">Camellia lanceoleosa</name>
    <dbReference type="NCBI Taxonomy" id="1840588"/>
    <lineage>
        <taxon>Eukaryota</taxon>
        <taxon>Viridiplantae</taxon>
        <taxon>Streptophyta</taxon>
        <taxon>Embryophyta</taxon>
        <taxon>Tracheophyta</taxon>
        <taxon>Spermatophyta</taxon>
        <taxon>Magnoliopsida</taxon>
        <taxon>eudicotyledons</taxon>
        <taxon>Gunneridae</taxon>
        <taxon>Pentapetalae</taxon>
        <taxon>asterids</taxon>
        <taxon>Ericales</taxon>
        <taxon>Theaceae</taxon>
        <taxon>Camellia</taxon>
    </lineage>
</organism>
<sequence length="353" mass="38789">MASSLSIYISLQALARNTPNPRNPLPRKLSKSNPNHHHHITRTTSRDFHPPPPPPPLSSVSGGDATTYTRLPPKDDFFLSSLHSSTEVKLSELNISTRKIENDESSQEEELFDENLGLTYGKFELFEVNSDSKCEDDDNEEEEEDYGGEMLGFEGGEAGDVVGGDGIEGEEVKEKEKGVPAVMRCFDRAKIFVKAGDGGNGVVAFWREKYVPFGGPSGGDGGRGGNVYVEVDGSMNSLLPFRQNIHFRARRVAMGGEEAEWGKERGCCGEGGRGIMRKLPWMESKRRCFWSCWIWGRGRCCWVEEEGEAMLLGEEGPELRLSLASSPCTLEIGTVGGIEGGEMSASKSHRFGD</sequence>
<accession>A0ACC0HFP6</accession>
<dbReference type="Proteomes" id="UP001060215">
    <property type="component" value="Chromosome 5"/>
</dbReference>
<keyword evidence="2" id="KW-1185">Reference proteome</keyword>
<comment type="caution">
    <text evidence="1">The sequence shown here is derived from an EMBL/GenBank/DDBJ whole genome shotgun (WGS) entry which is preliminary data.</text>
</comment>
<reference evidence="1 2" key="1">
    <citation type="journal article" date="2022" name="Plant J.">
        <title>Chromosome-level genome of Camellia lanceoleosa provides a valuable resource for understanding genome evolution and self-incompatibility.</title>
        <authorList>
            <person name="Gong W."/>
            <person name="Xiao S."/>
            <person name="Wang L."/>
            <person name="Liao Z."/>
            <person name="Chang Y."/>
            <person name="Mo W."/>
            <person name="Hu G."/>
            <person name="Li W."/>
            <person name="Zhao G."/>
            <person name="Zhu H."/>
            <person name="Hu X."/>
            <person name="Ji K."/>
            <person name="Xiang X."/>
            <person name="Song Q."/>
            <person name="Yuan D."/>
            <person name="Jin S."/>
            <person name="Zhang L."/>
        </authorList>
    </citation>
    <scope>NUCLEOTIDE SEQUENCE [LARGE SCALE GENOMIC DNA]</scope>
    <source>
        <strain evidence="1">SQ_2022a</strain>
    </source>
</reference>
<proteinExistence type="predicted"/>